<evidence type="ECO:0000259" key="1">
    <source>
        <dbReference type="Pfam" id="PF01738"/>
    </source>
</evidence>
<dbReference type="InterPro" id="IPR029058">
    <property type="entry name" value="AB_hydrolase_fold"/>
</dbReference>
<protein>
    <recommendedName>
        <fullName evidence="1">Dienelactone hydrolase domain-containing protein</fullName>
    </recommendedName>
</protein>
<dbReference type="Proteomes" id="UP000794436">
    <property type="component" value="Unassembled WGS sequence"/>
</dbReference>
<dbReference type="SUPFAM" id="SSF53474">
    <property type="entry name" value="alpha/beta-Hydrolases"/>
    <property type="match status" value="1"/>
</dbReference>
<dbReference type="OrthoDB" id="17560at2759"/>
<dbReference type="InterPro" id="IPR002925">
    <property type="entry name" value="Dienelactn_hydro"/>
</dbReference>
<evidence type="ECO:0000313" key="3">
    <source>
        <dbReference type="Proteomes" id="UP000794436"/>
    </source>
</evidence>
<proteinExistence type="predicted"/>
<feature type="domain" description="Dienelactone hydrolase" evidence="1">
    <location>
        <begin position="38"/>
        <end position="236"/>
    </location>
</feature>
<dbReference type="Pfam" id="PF01738">
    <property type="entry name" value="DLH"/>
    <property type="match status" value="1"/>
</dbReference>
<dbReference type="AlphaFoldDB" id="A0A8K1CIX7"/>
<name>A0A8K1CIX7_PYTOL</name>
<evidence type="ECO:0000313" key="2">
    <source>
        <dbReference type="EMBL" id="TMW64446.1"/>
    </source>
</evidence>
<sequence>MSACCPPESEPARPTSPFVGDIKQFGQTSLYVAGSATAKEDADRLGQEGYVVVIVDVTKGDYFKEDDDIKVLIGEWLIRTDYSTVLKPSIDDAIAYLKQEAQVDHILSYGYCYGAWIGARLSTDSPPRIEGHVSFHPSWLTENSTNGGPGTMEKMTEAIKVPQLLLSGSNDPAQFHPGNSVEKILKANPTIGVLSQVVDYEYVKHGWVNRGDLSDEKVKAAADDAWSRARAFFASVLA</sequence>
<gene>
    <name evidence="2" type="ORF">Poli38472_013068</name>
</gene>
<keyword evidence="3" id="KW-1185">Reference proteome</keyword>
<dbReference type="GO" id="GO:0016787">
    <property type="term" value="F:hydrolase activity"/>
    <property type="evidence" value="ECO:0007669"/>
    <property type="project" value="InterPro"/>
</dbReference>
<accession>A0A8K1CIX7</accession>
<dbReference type="PANTHER" id="PTHR17630:SF44">
    <property type="entry name" value="PROTEIN AIM2"/>
    <property type="match status" value="1"/>
</dbReference>
<comment type="caution">
    <text evidence="2">The sequence shown here is derived from an EMBL/GenBank/DDBJ whole genome shotgun (WGS) entry which is preliminary data.</text>
</comment>
<dbReference type="EMBL" id="SPLM01000040">
    <property type="protein sequence ID" value="TMW64446.1"/>
    <property type="molecule type" value="Genomic_DNA"/>
</dbReference>
<dbReference type="PANTHER" id="PTHR17630">
    <property type="entry name" value="DIENELACTONE HYDROLASE"/>
    <property type="match status" value="1"/>
</dbReference>
<reference evidence="2" key="1">
    <citation type="submission" date="2019-03" db="EMBL/GenBank/DDBJ databases">
        <title>Long read genome sequence of the mycoparasitic Pythium oligandrum ATCC 38472 isolated from sugarbeet rhizosphere.</title>
        <authorList>
            <person name="Gaulin E."/>
        </authorList>
    </citation>
    <scope>NUCLEOTIDE SEQUENCE</scope>
    <source>
        <strain evidence="2">ATCC 38472_TT</strain>
    </source>
</reference>
<organism evidence="2 3">
    <name type="scientific">Pythium oligandrum</name>
    <name type="common">Mycoparasitic fungus</name>
    <dbReference type="NCBI Taxonomy" id="41045"/>
    <lineage>
        <taxon>Eukaryota</taxon>
        <taxon>Sar</taxon>
        <taxon>Stramenopiles</taxon>
        <taxon>Oomycota</taxon>
        <taxon>Peronosporomycetes</taxon>
        <taxon>Pythiales</taxon>
        <taxon>Pythiaceae</taxon>
        <taxon>Pythium</taxon>
    </lineage>
</organism>
<dbReference type="Gene3D" id="3.40.50.1820">
    <property type="entry name" value="alpha/beta hydrolase"/>
    <property type="match status" value="1"/>
</dbReference>